<dbReference type="HOGENOM" id="CLU_179951_0_0_9"/>
<dbReference type="STRING" id="303541.JF72_13930"/>
<accession>A0A0F4LP61</accession>
<name>A0A0F4LP61_9LACO</name>
<dbReference type="RefSeq" id="WP_046308016.1">
    <property type="nucleotide sequence ID" value="NZ_BMCV01000003.1"/>
</dbReference>
<comment type="caution">
    <text evidence="1">The sequence shown here is derived from an EMBL/GenBank/DDBJ whole genome shotgun (WGS) entry which is preliminary data.</text>
</comment>
<evidence type="ECO:0000313" key="1">
    <source>
        <dbReference type="EMBL" id="KJY60083.1"/>
    </source>
</evidence>
<gene>
    <name evidence="1" type="ORF">JF72_13930</name>
</gene>
<sequence>MSRKKIELNGKVEKLAEKYLQITGTDLDDLTNAALKAYLIDHLNSNQIKEALKDADDVSSEYAGKLFNLDDLNRF</sequence>
<evidence type="ECO:0000313" key="2">
    <source>
        <dbReference type="Proteomes" id="UP000033682"/>
    </source>
</evidence>
<proteinExistence type="predicted"/>
<dbReference type="Proteomes" id="UP000033682">
    <property type="component" value="Unassembled WGS sequence"/>
</dbReference>
<protein>
    <submittedName>
        <fullName evidence="1">Uncharacterized protein</fullName>
    </submittedName>
</protein>
<organism evidence="1 2">
    <name type="scientific">Lactobacillus apis</name>
    <dbReference type="NCBI Taxonomy" id="303541"/>
    <lineage>
        <taxon>Bacteria</taxon>
        <taxon>Bacillati</taxon>
        <taxon>Bacillota</taxon>
        <taxon>Bacilli</taxon>
        <taxon>Lactobacillales</taxon>
        <taxon>Lactobacillaceae</taxon>
        <taxon>Lactobacillus</taxon>
    </lineage>
</organism>
<dbReference type="AlphaFoldDB" id="A0A0F4LP61"/>
<dbReference type="PATRIC" id="fig|303541.3.peg.1565"/>
<reference evidence="1 2" key="1">
    <citation type="submission" date="2015-01" db="EMBL/GenBank/DDBJ databases">
        <title>Comparative genomics of the lactic acid bacteria isolated from the honey bee gut.</title>
        <authorList>
            <person name="Ellegaard K.M."/>
            <person name="Tamarit D."/>
            <person name="Javelind E."/>
            <person name="Olofsson T."/>
            <person name="Andersson S.G."/>
            <person name="Vasquez A."/>
        </authorList>
    </citation>
    <scope>NUCLEOTIDE SEQUENCE [LARGE SCALE GENOMIC DNA]</scope>
    <source>
        <strain evidence="1 2">Hma11</strain>
    </source>
</reference>
<dbReference type="OrthoDB" id="2311390at2"/>
<dbReference type="EMBL" id="JXLG01000010">
    <property type="protein sequence ID" value="KJY60083.1"/>
    <property type="molecule type" value="Genomic_DNA"/>
</dbReference>
<keyword evidence="2" id="KW-1185">Reference proteome</keyword>